<dbReference type="SUPFAM" id="SSF54665">
    <property type="entry name" value="CO dehydrogenase molybdoprotein N-domain-like"/>
    <property type="match status" value="1"/>
</dbReference>
<name>A0A0S3PUD1_9BRAD</name>
<evidence type="ECO:0000259" key="3">
    <source>
        <dbReference type="SMART" id="SM01008"/>
    </source>
</evidence>
<dbReference type="EC" id="1.3.7.9" evidence="4"/>
<dbReference type="EMBL" id="AP014946">
    <property type="protein sequence ID" value="BAT59528.1"/>
    <property type="molecule type" value="Genomic_DNA"/>
</dbReference>
<evidence type="ECO:0000313" key="5">
    <source>
        <dbReference type="Proteomes" id="UP000236884"/>
    </source>
</evidence>
<keyword evidence="2 4" id="KW-0560">Oxidoreductase</keyword>
<dbReference type="InterPro" id="IPR008274">
    <property type="entry name" value="AldOxase/xan_DH_MoCoBD1"/>
</dbReference>
<dbReference type="PANTHER" id="PTHR11908">
    <property type="entry name" value="XANTHINE DEHYDROGENASE"/>
    <property type="match status" value="1"/>
</dbReference>
<dbReference type="InterPro" id="IPR000674">
    <property type="entry name" value="Ald_Oxase/Xan_DH_a/b"/>
</dbReference>
<sequence length="777" mass="82595">MSFFEDAKGAVKGIVQGAMAKAIAIAPDAWIPGGEPDPLIRHQHGHIGKPLSRIDGPLKVAGQAKFAAEFRFDGMLYAALAYATVAKGTITQLDTSAAEAADGVFAVMTHENAPRLNPPPVFLTADKAAGGDPSPVMQDASVRWNGEPIAVVLAETQEQADHAATLIDATYAQDVALTSLAEAIARGTSPGQFMGGPLHNESGDAATDFAQSPVGVDLTFTTPRHNHNAIELHGVTAAWEGDTLRLHDASQLVAHTAWSLAQMFGIDEKQIIVTSPFVGGGFGGKCLWQHQMLAAAAAKFAGRPVRLTLSREGVYRVVGGRGQTEQRVALGADRNGNLRALIHTGVTAKSPGAAMPEPFIMPTRSAYAAGSILLDVRTVDLDSLANTFMRAPGESVGTFALECAIDELAEKLSMDPIEFRLKNEPETDPTSGLPFSARHIDVAWKQGAERFKWHERDATPRSRTDGEWLVGVGCATATYPYYRMPGGAARITLRRDGHATIDIAAHEMGMGTATAQTQVCAERLGLPLDAITFNYGDSTLPGVVLAGGSQQTASIGASVIAAHRALVKELLRLAGNDSPLAGLKPDDVASRDGGICKADEEARFESYTSILDRAKRDTVSVEASPPMPMELMHWSMHSHGAMFCEARVNQVTGEIRISRFLGSFDCGRIINAKTAASQFRGGIIMGLGLALMEETQFDERNGRIANASLAEYHVPVHMDVPEIDVIWTDIADPHTPMGARGVGEIGITGTAAAVANAVYNATGNRVRDLPITLDKLL</sequence>
<dbReference type="KEGG" id="vgo:GJW-30_1_02061"/>
<dbReference type="InterPro" id="IPR037165">
    <property type="entry name" value="AldOxase/xan_DH_Mopterin-bd_sf"/>
</dbReference>
<dbReference type="Proteomes" id="UP000236884">
    <property type="component" value="Chromosome"/>
</dbReference>
<evidence type="ECO:0000256" key="2">
    <source>
        <dbReference type="ARBA" id="ARBA00023002"/>
    </source>
</evidence>
<dbReference type="SMART" id="SM01008">
    <property type="entry name" value="Ald_Xan_dh_C"/>
    <property type="match status" value="1"/>
</dbReference>
<organism evidence="4 5">
    <name type="scientific">Variibacter gotjawalensis</name>
    <dbReference type="NCBI Taxonomy" id="1333996"/>
    <lineage>
        <taxon>Bacteria</taxon>
        <taxon>Pseudomonadati</taxon>
        <taxon>Pseudomonadota</taxon>
        <taxon>Alphaproteobacteria</taxon>
        <taxon>Hyphomicrobiales</taxon>
        <taxon>Nitrobacteraceae</taxon>
        <taxon>Variibacter</taxon>
    </lineage>
</organism>
<evidence type="ECO:0000256" key="1">
    <source>
        <dbReference type="ARBA" id="ARBA00022505"/>
    </source>
</evidence>
<dbReference type="GO" id="GO:0005506">
    <property type="term" value="F:iron ion binding"/>
    <property type="evidence" value="ECO:0007669"/>
    <property type="project" value="InterPro"/>
</dbReference>
<dbReference type="Pfam" id="PF20256">
    <property type="entry name" value="MoCoBD_2"/>
    <property type="match status" value="1"/>
</dbReference>
<dbReference type="SUPFAM" id="SSF56003">
    <property type="entry name" value="Molybdenum cofactor-binding domain"/>
    <property type="match status" value="1"/>
</dbReference>
<protein>
    <submittedName>
        <fullName evidence="4">4-hydroxybenzoyl-CoA reductase subunit alpha</fullName>
        <ecNumber evidence="4">1.3.7.9</ecNumber>
    </submittedName>
</protein>
<feature type="domain" description="Aldehyde oxidase/xanthine dehydrogenase a/b hammerhead" evidence="3">
    <location>
        <begin position="61"/>
        <end position="175"/>
    </location>
</feature>
<dbReference type="PANTHER" id="PTHR11908:SF132">
    <property type="entry name" value="ALDEHYDE OXIDASE 1-RELATED"/>
    <property type="match status" value="1"/>
</dbReference>
<keyword evidence="1" id="KW-0500">Molybdenum</keyword>
<proteinExistence type="predicted"/>
<dbReference type="InterPro" id="IPR046867">
    <property type="entry name" value="AldOxase/xan_DH_MoCoBD2"/>
</dbReference>
<gene>
    <name evidence="4" type="primary">hcrA</name>
    <name evidence="4" type="ORF">GJW-30_1_02061</name>
</gene>
<dbReference type="OrthoDB" id="8428274at2"/>
<dbReference type="InterPro" id="IPR036856">
    <property type="entry name" value="Ald_Oxase/Xan_DH_a/b_sf"/>
</dbReference>
<dbReference type="Pfam" id="PF01315">
    <property type="entry name" value="Ald_Xan_dh_C"/>
    <property type="match status" value="1"/>
</dbReference>
<dbReference type="Pfam" id="PF02738">
    <property type="entry name" value="MoCoBD_1"/>
    <property type="match status" value="1"/>
</dbReference>
<dbReference type="AlphaFoldDB" id="A0A0S3PUD1"/>
<dbReference type="InterPro" id="IPR016208">
    <property type="entry name" value="Ald_Oxase/xanthine_DH-like"/>
</dbReference>
<dbReference type="GO" id="GO:0016491">
    <property type="term" value="F:oxidoreductase activity"/>
    <property type="evidence" value="ECO:0007669"/>
    <property type="project" value="UniProtKB-KW"/>
</dbReference>
<evidence type="ECO:0000313" key="4">
    <source>
        <dbReference type="EMBL" id="BAT59528.1"/>
    </source>
</evidence>
<dbReference type="Gene3D" id="3.90.1170.50">
    <property type="entry name" value="Aldehyde oxidase/xanthine dehydrogenase, a/b hammerhead"/>
    <property type="match status" value="1"/>
</dbReference>
<dbReference type="Gene3D" id="3.30.365.10">
    <property type="entry name" value="Aldehyde oxidase/xanthine dehydrogenase, molybdopterin binding domain"/>
    <property type="match status" value="4"/>
</dbReference>
<keyword evidence="5" id="KW-1185">Reference proteome</keyword>
<accession>A0A0S3PUD1</accession>
<reference evidence="4 5" key="1">
    <citation type="submission" date="2015-08" db="EMBL/GenBank/DDBJ databases">
        <title>Investigation of the bacterial diversity of lava forest soil.</title>
        <authorList>
            <person name="Lee J.S."/>
        </authorList>
    </citation>
    <scope>NUCLEOTIDE SEQUENCE [LARGE SCALE GENOMIC DNA]</scope>
    <source>
        <strain evidence="4 5">GJW-30</strain>
    </source>
</reference>